<feature type="domain" description="PurM-like N-terminal" evidence="6">
    <location>
        <begin position="3"/>
        <end position="99"/>
    </location>
</feature>
<evidence type="ECO:0000313" key="8">
    <source>
        <dbReference type="EMBL" id="CAD8458849.1"/>
    </source>
</evidence>
<evidence type="ECO:0000256" key="4">
    <source>
        <dbReference type="ARBA" id="ARBA00022840"/>
    </source>
</evidence>
<keyword evidence="4" id="KW-0067">ATP-binding</keyword>
<dbReference type="InterPro" id="IPR016188">
    <property type="entry name" value="PurM-like_N"/>
</dbReference>
<accession>A0A7S0DLM4</accession>
<name>A0A7S0DLM4_9EUKA</name>
<dbReference type="InterPro" id="IPR010918">
    <property type="entry name" value="PurM-like_C_dom"/>
</dbReference>
<dbReference type="InterPro" id="IPR036676">
    <property type="entry name" value="PurM-like_C_sf"/>
</dbReference>
<dbReference type="Gene3D" id="3.90.650.10">
    <property type="entry name" value="PurM-like C-terminal domain"/>
    <property type="match status" value="1"/>
</dbReference>
<evidence type="ECO:0000259" key="6">
    <source>
        <dbReference type="Pfam" id="PF00586"/>
    </source>
</evidence>
<dbReference type="GO" id="GO:0005737">
    <property type="term" value="C:cytoplasm"/>
    <property type="evidence" value="ECO:0007669"/>
    <property type="project" value="TreeGrafter"/>
</dbReference>
<evidence type="ECO:0008006" key="9">
    <source>
        <dbReference type="Google" id="ProtNLM"/>
    </source>
</evidence>
<keyword evidence="1" id="KW-0808">Transferase</keyword>
<dbReference type="SUPFAM" id="SSF56042">
    <property type="entry name" value="PurM C-terminal domain-like"/>
    <property type="match status" value="1"/>
</dbReference>
<evidence type="ECO:0000256" key="3">
    <source>
        <dbReference type="ARBA" id="ARBA00022777"/>
    </source>
</evidence>
<evidence type="ECO:0000256" key="5">
    <source>
        <dbReference type="ARBA" id="ARBA00023266"/>
    </source>
</evidence>
<dbReference type="PANTHER" id="PTHR10256:SF0">
    <property type="entry name" value="INACTIVE SELENIDE, WATER DIKINASE-LIKE PROTEIN-RELATED"/>
    <property type="match status" value="1"/>
</dbReference>
<dbReference type="Pfam" id="PF00586">
    <property type="entry name" value="AIRS"/>
    <property type="match status" value="1"/>
</dbReference>
<dbReference type="InterPro" id="IPR036921">
    <property type="entry name" value="PurM-like_N_sf"/>
</dbReference>
<dbReference type="GO" id="GO:0005524">
    <property type="term" value="F:ATP binding"/>
    <property type="evidence" value="ECO:0007669"/>
    <property type="project" value="UniProtKB-KW"/>
</dbReference>
<dbReference type="PANTHER" id="PTHR10256">
    <property type="entry name" value="SELENIDE, WATER DIKINASE"/>
    <property type="match status" value="1"/>
</dbReference>
<dbReference type="Pfam" id="PF02769">
    <property type="entry name" value="AIRS_C"/>
    <property type="match status" value="1"/>
</dbReference>
<keyword evidence="2" id="KW-0547">Nucleotide-binding</keyword>
<evidence type="ECO:0000256" key="1">
    <source>
        <dbReference type="ARBA" id="ARBA00022679"/>
    </source>
</evidence>
<dbReference type="NCBIfam" id="TIGR00476">
    <property type="entry name" value="selD"/>
    <property type="match status" value="1"/>
</dbReference>
<keyword evidence="5" id="KW-0711">Selenium</keyword>
<proteinExistence type="predicted"/>
<dbReference type="GO" id="GO:0004756">
    <property type="term" value="F:selenide, water dikinase activity"/>
    <property type="evidence" value="ECO:0007669"/>
    <property type="project" value="TreeGrafter"/>
</dbReference>
<reference evidence="8" key="1">
    <citation type="submission" date="2021-01" db="EMBL/GenBank/DDBJ databases">
        <authorList>
            <person name="Corre E."/>
            <person name="Pelletier E."/>
            <person name="Niang G."/>
            <person name="Scheremetjew M."/>
            <person name="Finn R."/>
            <person name="Kale V."/>
            <person name="Holt S."/>
            <person name="Cochrane G."/>
            <person name="Meng A."/>
            <person name="Brown T."/>
            <person name="Cohen L."/>
        </authorList>
    </citation>
    <scope>NUCLEOTIDE SEQUENCE</scope>
    <source>
        <strain evidence="8">CCMP2058</strain>
    </source>
</reference>
<feature type="domain" description="PurM-like C-terminal" evidence="7">
    <location>
        <begin position="111"/>
        <end position="285"/>
    </location>
</feature>
<gene>
    <name evidence="8" type="ORF">LAMO00422_LOCUS17800</name>
</gene>
<evidence type="ECO:0000256" key="2">
    <source>
        <dbReference type="ARBA" id="ARBA00022741"/>
    </source>
</evidence>
<dbReference type="CDD" id="cd02195">
    <property type="entry name" value="SelD"/>
    <property type="match status" value="1"/>
</dbReference>
<dbReference type="GO" id="GO:0016260">
    <property type="term" value="P:selenocysteine biosynthetic process"/>
    <property type="evidence" value="ECO:0007669"/>
    <property type="project" value="TreeGrafter"/>
</dbReference>
<keyword evidence="3" id="KW-0418">Kinase</keyword>
<sequence>MVMVHTVDFFKSFISDPYVFGMVAANHALSDCHAMGAETVSALAVAVVPYSTPSIMEDTLYRMMAGACVVLGESNCALVGGHTCEGAEMALGFSVNGVVDRKKAMTKGGMKEGDVLILTKPLGTGTLFAANMRCEAFGRDIKAALDNMCKSNKAAGEILILMGSQAATDVTGFGLLGHLHEMTEASKVGAALSLSSTPFLDGAEDCIRKGIFSSLHDDNHKISKSLFVDDAVRKMNKFALLFDPQTAGGLLASVPKAKAESCIKALKNAGYPKAAAIGTITARAGGIRVGV</sequence>
<evidence type="ECO:0000259" key="7">
    <source>
        <dbReference type="Pfam" id="PF02769"/>
    </source>
</evidence>
<dbReference type="AlphaFoldDB" id="A0A7S0DLM4"/>
<dbReference type="SUPFAM" id="SSF55326">
    <property type="entry name" value="PurM N-terminal domain-like"/>
    <property type="match status" value="1"/>
</dbReference>
<organism evidence="8">
    <name type="scientific">Amorphochlora amoebiformis</name>
    <dbReference type="NCBI Taxonomy" id="1561963"/>
    <lineage>
        <taxon>Eukaryota</taxon>
        <taxon>Sar</taxon>
        <taxon>Rhizaria</taxon>
        <taxon>Cercozoa</taxon>
        <taxon>Chlorarachniophyceae</taxon>
        <taxon>Amorphochlora</taxon>
    </lineage>
</organism>
<dbReference type="Gene3D" id="3.30.1330.10">
    <property type="entry name" value="PurM-like, N-terminal domain"/>
    <property type="match status" value="1"/>
</dbReference>
<dbReference type="EMBL" id="HBEM01026176">
    <property type="protein sequence ID" value="CAD8458849.1"/>
    <property type="molecule type" value="Transcribed_RNA"/>
</dbReference>
<dbReference type="InterPro" id="IPR004536">
    <property type="entry name" value="SPS/SelD"/>
</dbReference>
<protein>
    <recommendedName>
        <fullName evidence="9">Selenide, water dikinase</fullName>
    </recommendedName>
</protein>